<evidence type="ECO:0000313" key="2">
    <source>
        <dbReference type="EMBL" id="MFC6039595.1"/>
    </source>
</evidence>
<keyword evidence="1" id="KW-0812">Transmembrane</keyword>
<dbReference type="NCBIfam" id="TIGR02893">
    <property type="entry name" value="spore_yabQ"/>
    <property type="match status" value="1"/>
</dbReference>
<dbReference type="InterPro" id="IPR019074">
    <property type="entry name" value="YabQ"/>
</dbReference>
<sequence length="157" mass="18643">MTISYQFLSLLAMILSGVATGFLVESFRDSCQALRPGALLRRYQRFFEIFLWVGLGIASFYLLFHIRDGTWRIYDPCAQIIGIISYELWFRKPMLLGRHVFMRLIAQPIWWILHVIVTIIRTILRIIIKICMTILWPLIKVFEKIIEKIPRRSLQKK</sequence>
<dbReference type="RefSeq" id="WP_377733715.1">
    <property type="nucleotide sequence ID" value="NZ_JBHSRI010000011.1"/>
</dbReference>
<keyword evidence="1" id="KW-0472">Membrane</keyword>
<feature type="transmembrane region" description="Helical" evidence="1">
    <location>
        <begin position="45"/>
        <end position="64"/>
    </location>
</feature>
<dbReference type="EMBL" id="JBHSRI010000011">
    <property type="protein sequence ID" value="MFC6039595.1"/>
    <property type="molecule type" value="Genomic_DNA"/>
</dbReference>
<comment type="caution">
    <text evidence="2">The sequence shown here is derived from an EMBL/GenBank/DDBJ whole genome shotgun (WGS) entry which is preliminary data.</text>
</comment>
<feature type="transmembrane region" description="Helical" evidence="1">
    <location>
        <begin position="6"/>
        <end position="24"/>
    </location>
</feature>
<keyword evidence="3" id="KW-1185">Reference proteome</keyword>
<gene>
    <name evidence="2" type="primary">yabQ</name>
    <name evidence="2" type="ORF">ACFPYN_09190</name>
</gene>
<proteinExistence type="predicted"/>
<protein>
    <submittedName>
        <fullName evidence="2">Spore cortex biosynthesis protein YabQ</fullName>
    </submittedName>
</protein>
<reference evidence="3" key="1">
    <citation type="journal article" date="2019" name="Int. J. Syst. Evol. Microbiol.">
        <title>The Global Catalogue of Microorganisms (GCM) 10K type strain sequencing project: providing services to taxonomists for standard genome sequencing and annotation.</title>
        <authorList>
            <consortium name="The Broad Institute Genomics Platform"/>
            <consortium name="The Broad Institute Genome Sequencing Center for Infectious Disease"/>
            <person name="Wu L."/>
            <person name="Ma J."/>
        </authorList>
    </citation>
    <scope>NUCLEOTIDE SEQUENCE [LARGE SCALE GENOMIC DNA]</scope>
    <source>
        <strain evidence="3">CCUG 54527</strain>
    </source>
</reference>
<organism evidence="2 3">
    <name type="scientific">Paenisporosarcina macmurdoensis</name>
    <dbReference type="NCBI Taxonomy" id="212659"/>
    <lineage>
        <taxon>Bacteria</taxon>
        <taxon>Bacillati</taxon>
        <taxon>Bacillota</taxon>
        <taxon>Bacilli</taxon>
        <taxon>Bacillales</taxon>
        <taxon>Caryophanaceae</taxon>
        <taxon>Paenisporosarcina</taxon>
    </lineage>
</organism>
<dbReference type="Proteomes" id="UP001596170">
    <property type="component" value="Unassembled WGS sequence"/>
</dbReference>
<evidence type="ECO:0000313" key="3">
    <source>
        <dbReference type="Proteomes" id="UP001596170"/>
    </source>
</evidence>
<dbReference type="Pfam" id="PF09578">
    <property type="entry name" value="Spore_YabQ"/>
    <property type="match status" value="1"/>
</dbReference>
<accession>A0ABW1L6K1</accession>
<feature type="transmembrane region" description="Helical" evidence="1">
    <location>
        <begin position="101"/>
        <end position="120"/>
    </location>
</feature>
<name>A0ABW1L6K1_9BACL</name>
<evidence type="ECO:0000256" key="1">
    <source>
        <dbReference type="SAM" id="Phobius"/>
    </source>
</evidence>
<keyword evidence="1" id="KW-1133">Transmembrane helix</keyword>